<dbReference type="EMBL" id="CACRXK020006488">
    <property type="protein sequence ID" value="CAB4009548.1"/>
    <property type="molecule type" value="Genomic_DNA"/>
</dbReference>
<evidence type="ECO:0000256" key="1">
    <source>
        <dbReference type="ARBA" id="ARBA00001971"/>
    </source>
</evidence>
<feature type="binding site" description="axial binding residue" evidence="8">
    <location>
        <position position="449"/>
    </location>
    <ligand>
        <name>heme</name>
        <dbReference type="ChEBI" id="CHEBI:30413"/>
    </ligand>
    <ligandPart>
        <name>Fe</name>
        <dbReference type="ChEBI" id="CHEBI:18248"/>
    </ligandPart>
</feature>
<dbReference type="Pfam" id="PF00067">
    <property type="entry name" value="p450"/>
    <property type="match status" value="1"/>
</dbReference>
<comment type="cofactor">
    <cofactor evidence="1 8">
        <name>heme</name>
        <dbReference type="ChEBI" id="CHEBI:30413"/>
    </cofactor>
</comment>
<name>A0A7D9IG05_PARCT</name>
<comment type="similarity">
    <text evidence="2 9">Belongs to the cytochrome P450 family.</text>
</comment>
<dbReference type="SUPFAM" id="SSF48264">
    <property type="entry name" value="Cytochrome P450"/>
    <property type="match status" value="1"/>
</dbReference>
<keyword evidence="3 8" id="KW-0349">Heme</keyword>
<dbReference type="GO" id="GO:0004497">
    <property type="term" value="F:monooxygenase activity"/>
    <property type="evidence" value="ECO:0007669"/>
    <property type="project" value="UniProtKB-KW"/>
</dbReference>
<proteinExistence type="inferred from homology"/>
<dbReference type="PRINTS" id="PR00463">
    <property type="entry name" value="EP450I"/>
</dbReference>
<dbReference type="PRINTS" id="PR00385">
    <property type="entry name" value="P450"/>
</dbReference>
<dbReference type="PANTHER" id="PTHR24291">
    <property type="entry name" value="CYTOCHROME P450 FAMILY 4"/>
    <property type="match status" value="1"/>
</dbReference>
<comment type="caution">
    <text evidence="10">The sequence shown here is derived from an EMBL/GenBank/DDBJ whole genome shotgun (WGS) entry which is preliminary data.</text>
</comment>
<keyword evidence="6 8" id="KW-0408">Iron</keyword>
<dbReference type="PANTHER" id="PTHR24291:SF175">
    <property type="entry name" value="CYTOCHROME P450"/>
    <property type="match status" value="1"/>
</dbReference>
<evidence type="ECO:0000256" key="6">
    <source>
        <dbReference type="ARBA" id="ARBA00023004"/>
    </source>
</evidence>
<protein>
    <submittedName>
        <fullName evidence="10">Cytochrome P450 4c21-like</fullName>
    </submittedName>
</protein>
<evidence type="ECO:0000313" key="10">
    <source>
        <dbReference type="EMBL" id="CAB4009548.1"/>
    </source>
</evidence>
<dbReference type="GO" id="GO:0020037">
    <property type="term" value="F:heme binding"/>
    <property type="evidence" value="ECO:0007669"/>
    <property type="project" value="InterPro"/>
</dbReference>
<keyword evidence="11" id="KW-1185">Reference proteome</keyword>
<dbReference type="GO" id="GO:0016705">
    <property type="term" value="F:oxidoreductase activity, acting on paired donors, with incorporation or reduction of molecular oxygen"/>
    <property type="evidence" value="ECO:0007669"/>
    <property type="project" value="InterPro"/>
</dbReference>
<dbReference type="GO" id="GO:0005506">
    <property type="term" value="F:iron ion binding"/>
    <property type="evidence" value="ECO:0007669"/>
    <property type="project" value="InterPro"/>
</dbReference>
<dbReference type="InterPro" id="IPR002401">
    <property type="entry name" value="Cyt_P450_E_grp-I"/>
</dbReference>
<evidence type="ECO:0000256" key="2">
    <source>
        <dbReference type="ARBA" id="ARBA00010617"/>
    </source>
</evidence>
<dbReference type="InterPro" id="IPR001128">
    <property type="entry name" value="Cyt_P450"/>
</dbReference>
<dbReference type="FunFam" id="1.10.630.10:FF:000182">
    <property type="entry name" value="Cytochrome P450 3A4"/>
    <property type="match status" value="1"/>
</dbReference>
<keyword evidence="7 9" id="KW-0503">Monooxygenase</keyword>
<evidence type="ECO:0000256" key="9">
    <source>
        <dbReference type="RuleBase" id="RU000461"/>
    </source>
</evidence>
<dbReference type="PROSITE" id="PS00086">
    <property type="entry name" value="CYTOCHROME_P450"/>
    <property type="match status" value="1"/>
</dbReference>
<evidence type="ECO:0000256" key="4">
    <source>
        <dbReference type="ARBA" id="ARBA00022723"/>
    </source>
</evidence>
<dbReference type="Gene3D" id="1.10.630.10">
    <property type="entry name" value="Cytochrome P450"/>
    <property type="match status" value="1"/>
</dbReference>
<dbReference type="InterPro" id="IPR036396">
    <property type="entry name" value="Cyt_P450_sf"/>
</dbReference>
<dbReference type="OrthoDB" id="1470350at2759"/>
<gene>
    <name evidence="10" type="ORF">PACLA_8A028979</name>
</gene>
<evidence type="ECO:0000256" key="8">
    <source>
        <dbReference type="PIRSR" id="PIRSR602401-1"/>
    </source>
</evidence>
<accession>A0A7D9IG05</accession>
<reference evidence="10" key="1">
    <citation type="submission" date="2020-04" db="EMBL/GenBank/DDBJ databases">
        <authorList>
            <person name="Alioto T."/>
            <person name="Alioto T."/>
            <person name="Gomez Garrido J."/>
        </authorList>
    </citation>
    <scope>NUCLEOTIDE SEQUENCE</scope>
    <source>
        <strain evidence="10">A484AB</strain>
    </source>
</reference>
<keyword evidence="4 8" id="KW-0479">Metal-binding</keyword>
<dbReference type="AlphaFoldDB" id="A0A7D9IG05"/>
<evidence type="ECO:0000256" key="3">
    <source>
        <dbReference type="ARBA" id="ARBA00022617"/>
    </source>
</evidence>
<dbReference type="InterPro" id="IPR017972">
    <property type="entry name" value="Cyt_P450_CS"/>
</dbReference>
<organism evidence="10 11">
    <name type="scientific">Paramuricea clavata</name>
    <name type="common">Red gorgonian</name>
    <name type="synonym">Violescent sea-whip</name>
    <dbReference type="NCBI Taxonomy" id="317549"/>
    <lineage>
        <taxon>Eukaryota</taxon>
        <taxon>Metazoa</taxon>
        <taxon>Cnidaria</taxon>
        <taxon>Anthozoa</taxon>
        <taxon>Octocorallia</taxon>
        <taxon>Malacalcyonacea</taxon>
        <taxon>Plexauridae</taxon>
        <taxon>Paramuricea</taxon>
    </lineage>
</organism>
<evidence type="ECO:0000313" key="11">
    <source>
        <dbReference type="Proteomes" id="UP001152795"/>
    </source>
</evidence>
<keyword evidence="5 9" id="KW-0560">Oxidoreductase</keyword>
<sequence>MSTLAWNFSSYLIILIATIFFILLWKAVTFVFNQSNVPRPKGNWLTGQLFEIIQSKDVMKTYHQWVKTYGPIVEYRPLGIFGPTNYLVSDADAVKQILVTNSFKYHRPSVGGKLLSHKNVVRANGKEHSRMRKMLNPAFKVNNLKSMVDVFHEKAKLLEKVWNDTICAKNSNDEECKLFVQKDFIRLSFDVLGECVFGYEFNSIEAGNTPVTQAFQDFTTGPNMGANTLTRRLLHFLPFHKRSIKRKFQESLKTTSKVIKQIIDNKQEKQRGMSSRRKDLLDLLLEAVDDETGQGMDEEELHSQLFIFLVAGHDTSSTALSWALYFLAQYPDIQEKLRSEVKETLKEREESWETYESMEYLTAVVNETLRLRPPAPVTRRKVMHDDNILGYNIPTGSVIVFPLYALHRKPEYWTDPENFNPDRFLETDKQNNPNNRFAFLPFSTGPRTCIGYKFALMEIKIVLATLIQDFTFSMIPGMSFEGSLSFTYLYKPKPSLQLLIRNVSE</sequence>
<evidence type="ECO:0000256" key="7">
    <source>
        <dbReference type="ARBA" id="ARBA00023033"/>
    </source>
</evidence>
<dbReference type="InterPro" id="IPR050196">
    <property type="entry name" value="Cytochrome_P450_Monoox"/>
</dbReference>
<dbReference type="Proteomes" id="UP001152795">
    <property type="component" value="Unassembled WGS sequence"/>
</dbReference>
<evidence type="ECO:0000256" key="5">
    <source>
        <dbReference type="ARBA" id="ARBA00023002"/>
    </source>
</evidence>